<feature type="region of interest" description="Disordered" evidence="4">
    <location>
        <begin position="32"/>
        <end position="59"/>
    </location>
</feature>
<evidence type="ECO:0000256" key="1">
    <source>
        <dbReference type="ARBA" id="ARBA00002494"/>
    </source>
</evidence>
<organism evidence="6 7">
    <name type="scientific">Nocardia iowensis</name>
    <dbReference type="NCBI Taxonomy" id="204891"/>
    <lineage>
        <taxon>Bacteria</taxon>
        <taxon>Bacillati</taxon>
        <taxon>Actinomycetota</taxon>
        <taxon>Actinomycetes</taxon>
        <taxon>Mycobacteriales</taxon>
        <taxon>Nocardiaceae</taxon>
        <taxon>Nocardia</taxon>
    </lineage>
</organism>
<dbReference type="InterPro" id="IPR017941">
    <property type="entry name" value="Rieske_2Fe-2S"/>
</dbReference>
<dbReference type="InterPro" id="IPR006311">
    <property type="entry name" value="TAT_signal"/>
</dbReference>
<dbReference type="EMBL" id="CP078145">
    <property type="protein sequence ID" value="QXN93701.1"/>
    <property type="molecule type" value="Genomic_DNA"/>
</dbReference>
<name>A0ABX8RWQ0_NOCIO</name>
<accession>A0ABX8RWQ0</accession>
<dbReference type="PANTHER" id="PTHR10134">
    <property type="entry name" value="CYTOCHROME B-C1 COMPLEX SUBUNIT RIESKE, MITOCHONDRIAL"/>
    <property type="match status" value="1"/>
</dbReference>
<reference evidence="6 7" key="1">
    <citation type="submission" date="2021-07" db="EMBL/GenBank/DDBJ databases">
        <title>Whole Genome Sequence of Nocardia Iowensis.</title>
        <authorList>
            <person name="Lamm A."/>
            <person name="Collins-Fairclough A.M."/>
            <person name="Bunk B."/>
            <person name="Sproer C."/>
        </authorList>
    </citation>
    <scope>NUCLEOTIDE SEQUENCE [LARGE SCALE GENOMIC DNA]</scope>
    <source>
        <strain evidence="6 7">NRRL 5646</strain>
    </source>
</reference>
<dbReference type="RefSeq" id="WP_218475904.1">
    <property type="nucleotide sequence ID" value="NZ_BAABJN010000001.1"/>
</dbReference>
<dbReference type="CDD" id="cd03467">
    <property type="entry name" value="Rieske"/>
    <property type="match status" value="1"/>
</dbReference>
<dbReference type="Pfam" id="PF00355">
    <property type="entry name" value="Rieske"/>
    <property type="match status" value="1"/>
</dbReference>
<dbReference type="InterPro" id="IPR014349">
    <property type="entry name" value="Rieske_Fe-S_prot"/>
</dbReference>
<evidence type="ECO:0000313" key="6">
    <source>
        <dbReference type="EMBL" id="QXN93701.1"/>
    </source>
</evidence>
<evidence type="ECO:0000256" key="2">
    <source>
        <dbReference type="ARBA" id="ARBA00015816"/>
    </source>
</evidence>
<sequence length="149" mass="14385">MTHDESVLTRRGVVAAGAGAVVAAATLTACTTDGKEKSTAPPTPTPDGKSATADQTGGKALAKTADIPVGGGVIVGDTVVTQPHAGTFVGLSAVCTHAGCKVTSVSDGTINCPCHGSRFGLDGAVSNGPAAKPLPPKAVRVVGDSVLAG</sequence>
<dbReference type="PROSITE" id="PS51296">
    <property type="entry name" value="RIESKE"/>
    <property type="match status" value="1"/>
</dbReference>
<keyword evidence="7" id="KW-1185">Reference proteome</keyword>
<protein>
    <recommendedName>
        <fullName evidence="2">Cytochrome bc1 complex Rieske iron-sulfur subunit</fullName>
    </recommendedName>
    <alternativeName>
        <fullName evidence="3">Cytochrome bc1 reductase complex subunit QcrA</fullName>
    </alternativeName>
</protein>
<feature type="domain" description="Rieske" evidence="5">
    <location>
        <begin position="59"/>
        <end position="148"/>
    </location>
</feature>
<evidence type="ECO:0000256" key="4">
    <source>
        <dbReference type="SAM" id="MobiDB-lite"/>
    </source>
</evidence>
<evidence type="ECO:0000259" key="5">
    <source>
        <dbReference type="PROSITE" id="PS51296"/>
    </source>
</evidence>
<evidence type="ECO:0000313" key="7">
    <source>
        <dbReference type="Proteomes" id="UP000694257"/>
    </source>
</evidence>
<proteinExistence type="predicted"/>
<dbReference type="Proteomes" id="UP000694257">
    <property type="component" value="Chromosome"/>
</dbReference>
<gene>
    <name evidence="6" type="ORF">KV110_11885</name>
</gene>
<evidence type="ECO:0000256" key="3">
    <source>
        <dbReference type="ARBA" id="ARBA00029586"/>
    </source>
</evidence>
<dbReference type="PROSITE" id="PS51318">
    <property type="entry name" value="TAT"/>
    <property type="match status" value="1"/>
</dbReference>
<comment type="function">
    <text evidence="1">Iron-sulfur subunit of the cytochrome bc1 complex, an essential component of the respiratory electron transport chain required for ATP synthesis. The bc1 complex catalyzes the oxidation of menaquinol and the reduction of cytochrome c in the respiratory chain. The bc1 complex operates through a Q-cycle mechanism that couples electron transfer to generation of the proton gradient that drives ATP synthesis.</text>
</comment>